<dbReference type="InterPro" id="IPR001322">
    <property type="entry name" value="Lamin_tail_dom"/>
</dbReference>
<feature type="transmembrane region" description="Helical" evidence="1">
    <location>
        <begin position="151"/>
        <end position="170"/>
    </location>
</feature>
<proteinExistence type="predicted"/>
<feature type="domain" description="LTD" evidence="2">
    <location>
        <begin position="1"/>
        <end position="157"/>
    </location>
</feature>
<keyword evidence="1" id="KW-0812">Transmembrane</keyword>
<keyword evidence="1" id="KW-0472">Membrane</keyword>
<name>A0A1G2CPK3_9BACT</name>
<keyword evidence="1" id="KW-1133">Transmembrane helix</keyword>
<evidence type="ECO:0000313" key="4">
    <source>
        <dbReference type="Proteomes" id="UP000177587"/>
    </source>
</evidence>
<dbReference type="Gene3D" id="2.60.40.1260">
    <property type="entry name" value="Lamin Tail domain"/>
    <property type="match status" value="1"/>
</dbReference>
<evidence type="ECO:0000256" key="1">
    <source>
        <dbReference type="SAM" id="Phobius"/>
    </source>
</evidence>
<dbReference type="Proteomes" id="UP000177587">
    <property type="component" value="Unassembled WGS sequence"/>
</dbReference>
<protein>
    <recommendedName>
        <fullName evidence="2">LTD domain-containing protein</fullName>
    </recommendedName>
</protein>
<sequence length="178" mass="20053">MVVVINEIFPNPKGKDSEGEFIEIYNNGKDKVNLLGWRIEDKSGKKFVLKNKEIQGDNFLSLKQEETKISLNNNGESVFLYSKEGKLIDKKEFFGVAEEGKSFARKGEKFFWTEKVTEGKANEFTEEILKDNFSTAQGEEKYLVRPVVIDAVLAGVAVSVIMAFVAALILSKFIKAEE</sequence>
<reference evidence="3 4" key="1">
    <citation type="journal article" date="2016" name="Nat. Commun.">
        <title>Thousands of microbial genomes shed light on interconnected biogeochemical processes in an aquifer system.</title>
        <authorList>
            <person name="Anantharaman K."/>
            <person name="Brown C.T."/>
            <person name="Hug L.A."/>
            <person name="Sharon I."/>
            <person name="Castelle C.J."/>
            <person name="Probst A.J."/>
            <person name="Thomas B.C."/>
            <person name="Singh A."/>
            <person name="Wilkins M.J."/>
            <person name="Karaoz U."/>
            <person name="Brodie E.L."/>
            <person name="Williams K.H."/>
            <person name="Hubbard S.S."/>
            <person name="Banfield J.F."/>
        </authorList>
    </citation>
    <scope>NUCLEOTIDE SEQUENCE [LARGE SCALE GENOMIC DNA]</scope>
</reference>
<evidence type="ECO:0000313" key="3">
    <source>
        <dbReference type="EMBL" id="OGZ03305.1"/>
    </source>
</evidence>
<dbReference type="InterPro" id="IPR036415">
    <property type="entry name" value="Lamin_tail_dom_sf"/>
</dbReference>
<dbReference type="Pfam" id="PF00932">
    <property type="entry name" value="LTD"/>
    <property type="match status" value="1"/>
</dbReference>
<accession>A0A1G2CPK3</accession>
<dbReference type="PROSITE" id="PS51841">
    <property type="entry name" value="LTD"/>
    <property type="match status" value="1"/>
</dbReference>
<evidence type="ECO:0000259" key="2">
    <source>
        <dbReference type="PROSITE" id="PS51841"/>
    </source>
</evidence>
<comment type="caution">
    <text evidence="3">The sequence shown here is derived from an EMBL/GenBank/DDBJ whole genome shotgun (WGS) entry which is preliminary data.</text>
</comment>
<dbReference type="SUPFAM" id="SSF74853">
    <property type="entry name" value="Lamin A/C globular tail domain"/>
    <property type="match status" value="1"/>
</dbReference>
<gene>
    <name evidence="3" type="ORF">A2604_02980</name>
</gene>
<dbReference type="STRING" id="1798656.A2604_02980"/>
<dbReference type="EMBL" id="MHLG01000025">
    <property type="protein sequence ID" value="OGZ03305.1"/>
    <property type="molecule type" value="Genomic_DNA"/>
</dbReference>
<dbReference type="AlphaFoldDB" id="A0A1G2CPK3"/>
<organism evidence="3 4">
    <name type="scientific">Candidatus Liptonbacteria bacterium RIFOXYD1_FULL_36_11</name>
    <dbReference type="NCBI Taxonomy" id="1798656"/>
    <lineage>
        <taxon>Bacteria</taxon>
        <taxon>Candidatus Liptoniibacteriota</taxon>
    </lineage>
</organism>